<evidence type="ECO:0000313" key="12">
    <source>
        <dbReference type="Proteomes" id="UP000232063"/>
    </source>
</evidence>
<feature type="binding site" evidence="8">
    <location>
        <position position="66"/>
    </location>
    <ligand>
        <name>tRNA</name>
        <dbReference type="ChEBI" id="CHEBI:17843"/>
    </ligand>
</feature>
<dbReference type="PROSITE" id="PS01195">
    <property type="entry name" value="PEPT_TRNA_HYDROL_1"/>
    <property type="match status" value="1"/>
</dbReference>
<evidence type="ECO:0000256" key="5">
    <source>
        <dbReference type="ARBA" id="ARBA00038063"/>
    </source>
</evidence>
<dbReference type="FunFam" id="3.40.50.1470:FF:000001">
    <property type="entry name" value="Peptidyl-tRNA hydrolase"/>
    <property type="match status" value="1"/>
</dbReference>
<protein>
    <recommendedName>
        <fullName evidence="7 8">Peptidyl-tRNA hydrolase</fullName>
        <shortName evidence="8">Pth</shortName>
        <ecNumber evidence="1 8">3.1.1.29</ecNumber>
    </recommendedName>
</protein>
<proteinExistence type="inferred from homology"/>
<name>A0A2K8NTM8_9MOLU</name>
<dbReference type="NCBIfam" id="TIGR00447">
    <property type="entry name" value="pth"/>
    <property type="match status" value="1"/>
</dbReference>
<dbReference type="OrthoDB" id="9800507at2"/>
<comment type="similarity">
    <text evidence="5 8 10">Belongs to the PTH family.</text>
</comment>
<keyword evidence="12" id="KW-1185">Reference proteome</keyword>
<evidence type="ECO:0000256" key="4">
    <source>
        <dbReference type="ARBA" id="ARBA00022884"/>
    </source>
</evidence>
<evidence type="ECO:0000256" key="3">
    <source>
        <dbReference type="ARBA" id="ARBA00022801"/>
    </source>
</evidence>
<dbReference type="PANTHER" id="PTHR17224">
    <property type="entry name" value="PEPTIDYL-TRNA HYDROLASE"/>
    <property type="match status" value="1"/>
</dbReference>
<dbReference type="EMBL" id="CP024963">
    <property type="protein sequence ID" value="ATZ16916.1"/>
    <property type="molecule type" value="Genomic_DNA"/>
</dbReference>
<keyword evidence="8" id="KW-0963">Cytoplasm</keyword>
<feature type="site" description="Stabilizes the basic form of H active site to accept a proton" evidence="8">
    <location>
        <position position="91"/>
    </location>
</feature>
<evidence type="ECO:0000256" key="7">
    <source>
        <dbReference type="ARBA" id="ARBA00050038"/>
    </source>
</evidence>
<keyword evidence="2 8" id="KW-0820">tRNA-binding</keyword>
<keyword evidence="4 8" id="KW-0694">RNA-binding</keyword>
<feature type="binding site" evidence="8">
    <location>
        <position position="64"/>
    </location>
    <ligand>
        <name>tRNA</name>
        <dbReference type="ChEBI" id="CHEBI:17843"/>
    </ligand>
</feature>
<dbReference type="SUPFAM" id="SSF53178">
    <property type="entry name" value="Peptidyl-tRNA hydrolase-like"/>
    <property type="match status" value="1"/>
</dbReference>
<comment type="subcellular location">
    <subcellularLocation>
        <location evidence="8">Cytoplasm</location>
    </subcellularLocation>
</comment>
<dbReference type="HAMAP" id="MF_00083">
    <property type="entry name" value="Pept_tRNA_hydro_bact"/>
    <property type="match status" value="1"/>
</dbReference>
<dbReference type="Proteomes" id="UP000232063">
    <property type="component" value="Chromosome"/>
</dbReference>
<dbReference type="CDD" id="cd00462">
    <property type="entry name" value="PTH"/>
    <property type="match status" value="1"/>
</dbReference>
<evidence type="ECO:0000256" key="2">
    <source>
        <dbReference type="ARBA" id="ARBA00022555"/>
    </source>
</evidence>
<comment type="catalytic activity">
    <reaction evidence="6 8 9">
        <text>an N-acyl-L-alpha-aminoacyl-tRNA + H2O = an N-acyl-L-amino acid + a tRNA + H(+)</text>
        <dbReference type="Rhea" id="RHEA:54448"/>
        <dbReference type="Rhea" id="RHEA-COMP:10123"/>
        <dbReference type="Rhea" id="RHEA-COMP:13883"/>
        <dbReference type="ChEBI" id="CHEBI:15377"/>
        <dbReference type="ChEBI" id="CHEBI:15378"/>
        <dbReference type="ChEBI" id="CHEBI:59874"/>
        <dbReference type="ChEBI" id="CHEBI:78442"/>
        <dbReference type="ChEBI" id="CHEBI:138191"/>
        <dbReference type="EC" id="3.1.1.29"/>
    </reaction>
</comment>
<dbReference type="GO" id="GO:0005737">
    <property type="term" value="C:cytoplasm"/>
    <property type="evidence" value="ECO:0007669"/>
    <property type="project" value="UniProtKB-SubCell"/>
</dbReference>
<sequence>MKLIVGLGNPGKEYQKTRHNAGFFAIDMLLEKYGFSKEKEEFNATIYFSQINNEKVLFVKPLTYMNNSGMSIRQILDYYKINKSDLIIIHDEKDFPIGKNQFKTSGSAAGHNGIKSAIQYLNGEDFKRWRLGIGAPNNSKTMVDWVLGNFSKKEIELLDEKINNSILFLQDWIKGETFINIMNKYN</sequence>
<evidence type="ECO:0000313" key="11">
    <source>
        <dbReference type="EMBL" id="ATZ16916.1"/>
    </source>
</evidence>
<dbReference type="AlphaFoldDB" id="A0A2K8NTM8"/>
<feature type="site" description="Discriminates between blocked and unblocked aminoacyl-tRNA" evidence="8">
    <location>
        <position position="9"/>
    </location>
</feature>
<dbReference type="InterPro" id="IPR001328">
    <property type="entry name" value="Pept_tRNA_hydro"/>
</dbReference>
<comment type="function">
    <text evidence="8">Catalyzes the release of premature peptidyl moieties from peptidyl-tRNA molecules trapped in stalled 50S ribosomal subunits, and thus maintains levels of free tRNAs and 50S ribosomes.</text>
</comment>
<accession>A0A2K8NTM8</accession>
<dbReference type="GO" id="GO:0072344">
    <property type="term" value="P:rescue of stalled ribosome"/>
    <property type="evidence" value="ECO:0007669"/>
    <property type="project" value="UniProtKB-UniRule"/>
</dbReference>
<organism evidence="11 12">
    <name type="scientific">Williamsoniiplasma luminosum</name>
    <dbReference type="NCBI Taxonomy" id="214888"/>
    <lineage>
        <taxon>Bacteria</taxon>
        <taxon>Bacillati</taxon>
        <taxon>Mycoplasmatota</taxon>
        <taxon>Mollicutes</taxon>
        <taxon>Entomoplasmatales</taxon>
        <taxon>Williamsoniiplasma</taxon>
    </lineage>
</organism>
<evidence type="ECO:0000256" key="10">
    <source>
        <dbReference type="RuleBase" id="RU004320"/>
    </source>
</evidence>
<dbReference type="RefSeq" id="WP_025734271.1">
    <property type="nucleotide sequence ID" value="NZ_CP024963.1"/>
</dbReference>
<dbReference type="Pfam" id="PF01195">
    <property type="entry name" value="Pept_tRNA_hydro"/>
    <property type="match status" value="1"/>
</dbReference>
<dbReference type="GO" id="GO:0006515">
    <property type="term" value="P:protein quality control for misfolded or incompletely synthesized proteins"/>
    <property type="evidence" value="ECO:0007669"/>
    <property type="project" value="UniProtKB-UniRule"/>
</dbReference>
<dbReference type="EC" id="3.1.1.29" evidence="1 8"/>
<dbReference type="InterPro" id="IPR036416">
    <property type="entry name" value="Pept_tRNA_hydro_sf"/>
</dbReference>
<dbReference type="KEGG" id="elj:ELUMI_v1c01910"/>
<evidence type="ECO:0000256" key="8">
    <source>
        <dbReference type="HAMAP-Rule" id="MF_00083"/>
    </source>
</evidence>
<feature type="binding site" evidence="8">
    <location>
        <position position="112"/>
    </location>
    <ligand>
        <name>tRNA</name>
        <dbReference type="ChEBI" id="CHEBI:17843"/>
    </ligand>
</feature>
<dbReference type="InterPro" id="IPR018171">
    <property type="entry name" value="Pept_tRNA_hydro_CS"/>
</dbReference>
<evidence type="ECO:0000256" key="6">
    <source>
        <dbReference type="ARBA" id="ARBA00048707"/>
    </source>
</evidence>
<dbReference type="PANTHER" id="PTHR17224:SF1">
    <property type="entry name" value="PEPTIDYL-TRNA HYDROLASE"/>
    <property type="match status" value="1"/>
</dbReference>
<reference evidence="11 12" key="1">
    <citation type="submission" date="2017-11" db="EMBL/GenBank/DDBJ databases">
        <title>Genome sequence of Entomoplasma luminosum PIMN-1 (ATCC 49195).</title>
        <authorList>
            <person name="Lo W.-S."/>
            <person name="Gasparich G.E."/>
            <person name="Kuo C.-H."/>
        </authorList>
    </citation>
    <scope>NUCLEOTIDE SEQUENCE [LARGE SCALE GENOMIC DNA]</scope>
    <source>
        <strain evidence="11 12">PIMN-1</strain>
    </source>
</reference>
<dbReference type="Gene3D" id="3.40.50.1470">
    <property type="entry name" value="Peptidyl-tRNA hydrolase"/>
    <property type="match status" value="1"/>
</dbReference>
<gene>
    <name evidence="8 11" type="primary">pth</name>
    <name evidence="11" type="ORF">ELUMI_v1c01910</name>
</gene>
<evidence type="ECO:0000256" key="9">
    <source>
        <dbReference type="RuleBase" id="RU000673"/>
    </source>
</evidence>
<keyword evidence="3 8" id="KW-0378">Hydrolase</keyword>
<feature type="active site" description="Proton acceptor" evidence="8">
    <location>
        <position position="19"/>
    </location>
</feature>
<dbReference type="GO" id="GO:0004045">
    <property type="term" value="F:peptidyl-tRNA hydrolase activity"/>
    <property type="evidence" value="ECO:0007669"/>
    <property type="project" value="UniProtKB-UniRule"/>
</dbReference>
<evidence type="ECO:0000256" key="1">
    <source>
        <dbReference type="ARBA" id="ARBA00013260"/>
    </source>
</evidence>
<feature type="binding site" evidence="8">
    <location>
        <position position="14"/>
    </location>
    <ligand>
        <name>tRNA</name>
        <dbReference type="ChEBI" id="CHEBI:17843"/>
    </ligand>
</feature>
<comment type="subunit">
    <text evidence="8">Monomer.</text>
</comment>
<dbReference type="GO" id="GO:0000049">
    <property type="term" value="F:tRNA binding"/>
    <property type="evidence" value="ECO:0007669"/>
    <property type="project" value="UniProtKB-UniRule"/>
</dbReference>
<comment type="function">
    <text evidence="8">Hydrolyzes ribosome-free peptidyl-tRNAs (with 1 or more amino acids incorporated), which drop off the ribosome during protein synthesis, or as a result of ribosome stalling.</text>
</comment>